<sequence length="488" mass="53521" precursor="true">MIKTSLVYKKALLSAAMAFGIVTSGVGLAANQKNALPEIGVVASSAISLDKEIQIGDVLMRQLRGQAPIINDPLLDEYIQDLGNRLVAQADNVKFPFEFFLLNSADINAFAFFGGHVGVHTGLIYNARNESELASVLAHEVSHVTQRHIARSIAAQQKSSPLQLASALGGILLALANPEAGIAAISAGSAASAQASINYTRQNEKEADSIGIRILAQAGFDPNGASDFFGTLVEKYRLKSRTPAFLLTHPLPESRVADARTRAASYKTGRIPPSLSFHLAKSRILARYYATPEYNINYFETSLERGSYTFKAAAEYGLALAYLADKQNQKAGELIDGLLKNDPRNLFYLDTYTDIALETGRVQDAIDKLTAQAVLTPRNRVITLNLANALVKNKEFDQAVRLLKDYLLVEPENMLAHQILSDAYAESQNKLEMHQTKAEVYALAASYPRAIDELHSAYNYAGAQNIEKQRIRARIEQFRAFQTRLESL</sequence>
<dbReference type="Gene3D" id="1.25.40.10">
    <property type="entry name" value="Tetratricopeptide repeat domain"/>
    <property type="match status" value="1"/>
</dbReference>
<feature type="chain" id="PRO_5033169409" description="Putative beta-barrel assembly-enhancing protease" evidence="8">
    <location>
        <begin position="30"/>
        <end position="488"/>
    </location>
</feature>
<dbReference type="InterPro" id="IPR011990">
    <property type="entry name" value="TPR-like_helical_dom_sf"/>
</dbReference>
<protein>
    <recommendedName>
        <fullName evidence="8">Putative beta-barrel assembly-enhancing protease</fullName>
        <ecNumber evidence="8">3.4.-.-</ecNumber>
    </recommendedName>
</protein>
<dbReference type="PANTHER" id="PTHR22726">
    <property type="entry name" value="METALLOENDOPEPTIDASE OMA1"/>
    <property type="match status" value="1"/>
</dbReference>
<dbReference type="InterPro" id="IPR051156">
    <property type="entry name" value="Mito/Outer_Membr_Metalloprot"/>
</dbReference>
<evidence type="ECO:0000256" key="3">
    <source>
        <dbReference type="ARBA" id="ARBA00022729"/>
    </source>
</evidence>
<keyword evidence="1 8" id="KW-0645">Protease</keyword>
<evidence type="ECO:0000256" key="4">
    <source>
        <dbReference type="ARBA" id="ARBA00022764"/>
    </source>
</evidence>
<dbReference type="HAMAP" id="MF_00997">
    <property type="entry name" value="Protease_BepA"/>
    <property type="match status" value="1"/>
</dbReference>
<evidence type="ECO:0000256" key="5">
    <source>
        <dbReference type="ARBA" id="ARBA00022801"/>
    </source>
</evidence>
<keyword evidence="11" id="KW-1185">Reference proteome</keyword>
<dbReference type="Gene3D" id="3.30.2010.10">
    <property type="entry name" value="Metalloproteases ('zincins'), catalytic domain"/>
    <property type="match status" value="1"/>
</dbReference>
<dbReference type="CDD" id="cd07333">
    <property type="entry name" value="M48C_bepA_like"/>
    <property type="match status" value="1"/>
</dbReference>
<keyword evidence="4 8" id="KW-0574">Periplasm</keyword>
<dbReference type="Pfam" id="PF14559">
    <property type="entry name" value="TPR_19"/>
    <property type="match status" value="1"/>
</dbReference>
<keyword evidence="6 8" id="KW-0862">Zinc</keyword>
<feature type="binding site" evidence="8">
    <location>
        <position position="139"/>
    </location>
    <ligand>
        <name>Zn(2+)</name>
        <dbReference type="ChEBI" id="CHEBI:29105"/>
        <note>catalytic</note>
    </ligand>
</feature>
<organism evidence="10 11">
    <name type="scientific">Paraglaciecola mesophila</name>
    <dbReference type="NCBI Taxonomy" id="197222"/>
    <lineage>
        <taxon>Bacteria</taxon>
        <taxon>Pseudomonadati</taxon>
        <taxon>Pseudomonadota</taxon>
        <taxon>Gammaproteobacteria</taxon>
        <taxon>Alteromonadales</taxon>
        <taxon>Alteromonadaceae</taxon>
        <taxon>Paraglaciecola</taxon>
    </lineage>
</organism>
<evidence type="ECO:0000259" key="9">
    <source>
        <dbReference type="Pfam" id="PF01435"/>
    </source>
</evidence>
<evidence type="ECO:0000313" key="11">
    <source>
        <dbReference type="Proteomes" id="UP000464524"/>
    </source>
</evidence>
<keyword evidence="2 8" id="KW-0479">Metal-binding</keyword>
<proteinExistence type="inferred from homology"/>
<dbReference type="GO" id="GO:0016020">
    <property type="term" value="C:membrane"/>
    <property type="evidence" value="ECO:0007669"/>
    <property type="project" value="InterPro"/>
</dbReference>
<feature type="binding site" evidence="8">
    <location>
        <position position="204"/>
    </location>
    <ligand>
        <name>Zn(2+)</name>
        <dbReference type="ChEBI" id="CHEBI:29105"/>
        <note>catalytic</note>
    </ligand>
</feature>
<reference evidence="10 11" key="1">
    <citation type="submission" date="2019-12" db="EMBL/GenBank/DDBJ databases">
        <title>Genome sequencing and assembly of endphytes of Porphyra tenera.</title>
        <authorList>
            <person name="Park J.M."/>
            <person name="Shin R."/>
            <person name="Jo S.H."/>
        </authorList>
    </citation>
    <scope>NUCLEOTIDE SEQUENCE [LARGE SCALE GENOMIC DNA]</scope>
    <source>
        <strain evidence="10 11">GPM4</strain>
    </source>
</reference>
<dbReference type="EC" id="3.4.-.-" evidence="8"/>
<evidence type="ECO:0000256" key="1">
    <source>
        <dbReference type="ARBA" id="ARBA00022670"/>
    </source>
</evidence>
<comment type="cofactor">
    <cofactor evidence="8">
        <name>Zn(2+)</name>
        <dbReference type="ChEBI" id="CHEBI:29105"/>
    </cofactor>
    <text evidence="8">Binds 1 zinc ion per subunit.</text>
</comment>
<comment type="subcellular location">
    <subcellularLocation>
        <location evidence="8">Periplasm</location>
    </subcellularLocation>
</comment>
<dbReference type="InterPro" id="IPR030873">
    <property type="entry name" value="Protease_BepA"/>
</dbReference>
<dbReference type="RefSeq" id="WP_160178473.1">
    <property type="nucleotide sequence ID" value="NZ_CP047656.1"/>
</dbReference>
<dbReference type="OrthoDB" id="9810445at2"/>
<dbReference type="PANTHER" id="PTHR22726:SF1">
    <property type="entry name" value="METALLOENDOPEPTIDASE OMA1, MITOCHONDRIAL"/>
    <property type="match status" value="1"/>
</dbReference>
<dbReference type="KEGG" id="pmes:FX988_00837"/>
<accession>A0A857JHC8</accession>
<dbReference type="SUPFAM" id="SSF48452">
    <property type="entry name" value="TPR-like"/>
    <property type="match status" value="1"/>
</dbReference>
<keyword evidence="3 8" id="KW-0732">Signal</keyword>
<name>A0A857JHC8_9ALTE</name>
<feature type="active site" evidence="8">
    <location>
        <position position="140"/>
    </location>
</feature>
<evidence type="ECO:0000256" key="8">
    <source>
        <dbReference type="HAMAP-Rule" id="MF_00997"/>
    </source>
</evidence>
<dbReference type="Proteomes" id="UP000464524">
    <property type="component" value="Chromosome"/>
</dbReference>
<dbReference type="InterPro" id="IPR001915">
    <property type="entry name" value="Peptidase_M48"/>
</dbReference>
<dbReference type="Pfam" id="PF01435">
    <property type="entry name" value="Peptidase_M48"/>
    <property type="match status" value="1"/>
</dbReference>
<dbReference type="EMBL" id="CP047656">
    <property type="protein sequence ID" value="QHJ10618.1"/>
    <property type="molecule type" value="Genomic_DNA"/>
</dbReference>
<keyword evidence="7 8" id="KW-0482">Metalloprotease</keyword>
<evidence type="ECO:0000256" key="7">
    <source>
        <dbReference type="ARBA" id="ARBA00023049"/>
    </source>
</evidence>
<dbReference type="GO" id="GO:0051603">
    <property type="term" value="P:proteolysis involved in protein catabolic process"/>
    <property type="evidence" value="ECO:0007669"/>
    <property type="project" value="TreeGrafter"/>
</dbReference>
<dbReference type="AlphaFoldDB" id="A0A857JHC8"/>
<dbReference type="GO" id="GO:0004222">
    <property type="term" value="F:metalloendopeptidase activity"/>
    <property type="evidence" value="ECO:0007669"/>
    <property type="project" value="InterPro"/>
</dbReference>
<evidence type="ECO:0000256" key="2">
    <source>
        <dbReference type="ARBA" id="ARBA00022723"/>
    </source>
</evidence>
<feature type="binding site" evidence="8">
    <location>
        <position position="143"/>
    </location>
    <ligand>
        <name>Zn(2+)</name>
        <dbReference type="ChEBI" id="CHEBI:29105"/>
        <note>catalytic</note>
    </ligand>
</feature>
<comment type="similarity">
    <text evidence="8">Belongs to the peptidase M48 family. BepA subfamily.</text>
</comment>
<keyword evidence="5 8" id="KW-0378">Hydrolase</keyword>
<evidence type="ECO:0000313" key="10">
    <source>
        <dbReference type="EMBL" id="QHJ10618.1"/>
    </source>
</evidence>
<dbReference type="GO" id="GO:0042597">
    <property type="term" value="C:periplasmic space"/>
    <property type="evidence" value="ECO:0007669"/>
    <property type="project" value="UniProtKB-SubCell"/>
</dbReference>
<feature type="active site" description="Proton donor" evidence="8">
    <location>
        <position position="208"/>
    </location>
</feature>
<evidence type="ECO:0000256" key="6">
    <source>
        <dbReference type="ARBA" id="ARBA00022833"/>
    </source>
</evidence>
<feature type="signal peptide" evidence="8">
    <location>
        <begin position="1"/>
        <end position="29"/>
    </location>
</feature>
<comment type="function">
    <text evidence="8">Functions as both a chaperone and a metalloprotease. Maintains the integrity of the outer membrane by promoting either the assembly or the elimination of outer membrane proteins, depending on their folding state.</text>
</comment>
<dbReference type="GO" id="GO:0008270">
    <property type="term" value="F:zinc ion binding"/>
    <property type="evidence" value="ECO:0007669"/>
    <property type="project" value="UniProtKB-UniRule"/>
</dbReference>
<feature type="domain" description="Peptidase M48" evidence="9">
    <location>
        <begin position="74"/>
        <end position="262"/>
    </location>
</feature>
<gene>
    <name evidence="10" type="ORF">FX988_00837</name>
</gene>